<feature type="domain" description="Muconolactone isomerase" evidence="1">
    <location>
        <begin position="1"/>
        <end position="88"/>
    </location>
</feature>
<proteinExistence type="predicted"/>
<keyword evidence="2" id="KW-0413">Isomerase</keyword>
<evidence type="ECO:0000313" key="2">
    <source>
        <dbReference type="EMBL" id="SFF25617.1"/>
    </source>
</evidence>
<dbReference type="OrthoDB" id="4426588at2"/>
<dbReference type="RefSeq" id="WP_093714722.1">
    <property type="nucleotide sequence ID" value="NZ_FONG01000010.1"/>
</dbReference>
<dbReference type="SUPFAM" id="SSF54909">
    <property type="entry name" value="Dimeric alpha+beta barrel"/>
    <property type="match status" value="1"/>
</dbReference>
<dbReference type="InterPro" id="IPR011008">
    <property type="entry name" value="Dimeric_a/b-barrel"/>
</dbReference>
<gene>
    <name evidence="2" type="ORF">SAMN05216251_110139</name>
</gene>
<dbReference type="STRING" id="380248.SAMN05216251_110139"/>
<dbReference type="Gene3D" id="3.30.70.1060">
    <property type="entry name" value="Dimeric alpha+beta barrel"/>
    <property type="match status" value="1"/>
</dbReference>
<evidence type="ECO:0000313" key="3">
    <source>
        <dbReference type="Proteomes" id="UP000199323"/>
    </source>
</evidence>
<dbReference type="Proteomes" id="UP000199323">
    <property type="component" value="Unassembled WGS sequence"/>
</dbReference>
<accession>A0A1I2H9G0</accession>
<dbReference type="InterPro" id="IPR026029">
    <property type="entry name" value="MLI_dom"/>
</dbReference>
<name>A0A1I2H9G0_9ACTN</name>
<keyword evidence="3" id="KW-1185">Reference proteome</keyword>
<dbReference type="GO" id="GO:0016853">
    <property type="term" value="F:isomerase activity"/>
    <property type="evidence" value="ECO:0007669"/>
    <property type="project" value="UniProtKB-KW"/>
</dbReference>
<organism evidence="2 3">
    <name type="scientific">Actinacidiphila alni</name>
    <dbReference type="NCBI Taxonomy" id="380248"/>
    <lineage>
        <taxon>Bacteria</taxon>
        <taxon>Bacillati</taxon>
        <taxon>Actinomycetota</taxon>
        <taxon>Actinomycetes</taxon>
        <taxon>Kitasatosporales</taxon>
        <taxon>Streptomycetaceae</taxon>
        <taxon>Actinacidiphila</taxon>
    </lineage>
</organism>
<sequence length="92" mass="10629">MEFLVTIRQDWTALRDLPDLAALVEEERRTGRELIAEGVIVRIWRVPGQRANIGVWRARDATELVAHLDRLPLRRWLDAEVRALAAHELEAP</sequence>
<evidence type="ECO:0000259" key="1">
    <source>
        <dbReference type="Pfam" id="PF02426"/>
    </source>
</evidence>
<dbReference type="Pfam" id="PF02426">
    <property type="entry name" value="MIase"/>
    <property type="match status" value="1"/>
</dbReference>
<protein>
    <submittedName>
        <fullName evidence="2">Muconolactone D-isomerase</fullName>
    </submittedName>
</protein>
<reference evidence="2 3" key="1">
    <citation type="submission" date="2016-10" db="EMBL/GenBank/DDBJ databases">
        <authorList>
            <person name="de Groot N.N."/>
        </authorList>
    </citation>
    <scope>NUCLEOTIDE SEQUENCE [LARGE SCALE GENOMIC DNA]</scope>
    <source>
        <strain evidence="2 3">CGMCC 4.3510</strain>
    </source>
</reference>
<dbReference type="EMBL" id="FONG01000010">
    <property type="protein sequence ID" value="SFF25617.1"/>
    <property type="molecule type" value="Genomic_DNA"/>
</dbReference>
<dbReference type="AlphaFoldDB" id="A0A1I2H9G0"/>